<evidence type="ECO:0000313" key="3">
    <source>
        <dbReference type="Proteomes" id="UP001408356"/>
    </source>
</evidence>
<proteinExistence type="predicted"/>
<evidence type="ECO:0000313" key="2">
    <source>
        <dbReference type="EMBL" id="KAK9420768.1"/>
    </source>
</evidence>
<evidence type="ECO:0000256" key="1">
    <source>
        <dbReference type="SAM" id="MobiDB-lite"/>
    </source>
</evidence>
<dbReference type="EMBL" id="JARVKF010000223">
    <property type="protein sequence ID" value="KAK9420768.1"/>
    <property type="molecule type" value="Genomic_DNA"/>
</dbReference>
<organism evidence="2 3">
    <name type="scientific">Seiridium unicorne</name>
    <dbReference type="NCBI Taxonomy" id="138068"/>
    <lineage>
        <taxon>Eukaryota</taxon>
        <taxon>Fungi</taxon>
        <taxon>Dikarya</taxon>
        <taxon>Ascomycota</taxon>
        <taxon>Pezizomycotina</taxon>
        <taxon>Sordariomycetes</taxon>
        <taxon>Xylariomycetidae</taxon>
        <taxon>Amphisphaeriales</taxon>
        <taxon>Sporocadaceae</taxon>
        <taxon>Seiridium</taxon>
    </lineage>
</organism>
<feature type="compositionally biased region" description="Polar residues" evidence="1">
    <location>
        <begin position="1"/>
        <end position="11"/>
    </location>
</feature>
<reference evidence="2 3" key="1">
    <citation type="journal article" date="2024" name="J. Plant Pathol.">
        <title>Sequence and assembly of the genome of Seiridium unicorne, isolate CBS 538.82, causal agent of cypress canker disease.</title>
        <authorList>
            <person name="Scali E."/>
            <person name="Rocca G.D."/>
            <person name="Danti R."/>
            <person name="Garbelotto M."/>
            <person name="Barberini S."/>
            <person name="Baroncelli R."/>
            <person name="Emiliani G."/>
        </authorList>
    </citation>
    <scope>NUCLEOTIDE SEQUENCE [LARGE SCALE GENOMIC DNA]</scope>
    <source>
        <strain evidence="2 3">BM-138-508</strain>
    </source>
</reference>
<keyword evidence="3" id="KW-1185">Reference proteome</keyword>
<name>A0ABR2V1H0_9PEZI</name>
<feature type="region of interest" description="Disordered" evidence="1">
    <location>
        <begin position="216"/>
        <end position="240"/>
    </location>
</feature>
<protein>
    <submittedName>
        <fullName evidence="2">Uncharacterized protein</fullName>
    </submittedName>
</protein>
<dbReference type="Proteomes" id="UP001408356">
    <property type="component" value="Unassembled WGS sequence"/>
</dbReference>
<accession>A0ABR2V1H0</accession>
<comment type="caution">
    <text evidence="2">The sequence shown here is derived from an EMBL/GenBank/DDBJ whole genome shotgun (WGS) entry which is preliminary data.</text>
</comment>
<feature type="compositionally biased region" description="Low complexity" evidence="1">
    <location>
        <begin position="26"/>
        <end position="37"/>
    </location>
</feature>
<sequence length="291" mass="32234">MIEGPTSQQDEPTQDDHKEIPRPEASSTTPSTLKTLLQRPPTRSTMSSLLVSGIRYPKPPKPEIAPGLKTCEWCAETYKTAQFDDSRWWTICPICSYKVENNENTHNGTPLGTEAQIYHPVVTSTKDVENKKLKGKQVKFGTPLTPSPLVSQIKNDLGIDNRSFQHKLSQTVLQQQTVRHIAEHLLGLAFLAVRLKSLDEQQPGDVLLNDDTVSDQVTNSSTEGQAIASEIPRSPESGEIDSSYMDVSRRPWGEHFAGTTMPDDGEFYNNDEHGPALGSAVWADTSERGLH</sequence>
<feature type="region of interest" description="Disordered" evidence="1">
    <location>
        <begin position="1"/>
        <end position="45"/>
    </location>
</feature>
<gene>
    <name evidence="2" type="ORF">SUNI508_00859</name>
</gene>